<dbReference type="InterPro" id="IPR050328">
    <property type="entry name" value="Dev_Immune_Receptor"/>
</dbReference>
<name>A0ABM6UHP6_9PSED</name>
<evidence type="ECO:0000313" key="3">
    <source>
        <dbReference type="EMBL" id="AVU76968.1"/>
    </source>
</evidence>
<dbReference type="RefSeq" id="WP_107322508.1">
    <property type="nucleotide sequence ID" value="NZ_CP024081.1"/>
</dbReference>
<sequence>MSTVDSHIDFIQARLPAWLKQASRHRQERFKVLAQQLQRDSDALNALLIDLPAPEPFTLNLLQAQPPMQAWRPINGRGSVCDAVRRARVRREHFGPSLSVVEAAMRNFPPADAATGSSFDKTGELFIKGKPGEFYRWGAPSDTTALPTTPASFARVCRQVDVGGAYQRLLKQRLPPIGDEVPVVADAYMAYARSLLAYDAYEAKLDGRLDETGERLLAYVGVRLEDRPVASLACEVKGLEVLSAPLFGARVYWGLKGDVKGVRPVVLHLPYDVVAPIRQFPSLQAMAAKLTELVRKRSYRQSLMRYLPVRLQARLGEALHDQVEWEIKDNLNLFQEIHARIVGWREGELGEEGNPRRIRVPVPHVPWTLSDVREDHWNDRYHEWRTHTLSNASALMISTRDQDWQALLARLEYWEGLAERSLMLAVSFIPFCAPMGMAAAAVGGVRLVYEFFEGIQALNEGHAQEGINHIFNVLFGVAQGAYLGFIGGAVEPMPVHDGTTRLWNGDVTPFQARRLPPVEAEQDAWGVWRTPDEAWVRIDGRYFEVQGTGEALGLRLPAGHRGVTPPLEWSRARGWQWAHRNPLQRSNLELLRNFVETPAELDDAMLLAVQQQVGISEAHLRYLQVGGQPMPAIFADALAEARNWQWVQQTVGRLRAGEAPGSAHIQVSQTLVDLPGWPADMTLRLHDGEQVHSVGDRATMRFLDLDKADLEHHAWAERILAGLRADEQRVLLGQSSIGLRPVESSRLLAGRWADYLERNVTQVTAGMASSIRLDPLAAPIVRAFSGLPESIANELARQSQGQDRVRLQAGRVTGRLGKQCVEALTELRLTRALRDLERGESSADRDRIVMGLLGNAPQLQGRLHLRLLSDKLLAPLEVGENGPLKVIRQDGGKYHPFDERGNELAGDSSLEEALLRAMPDEARNALGLNIWASTTLRKVLMEQALGDRQRLRTYLSLKRTGNDAAALQWQNGRLGYPLSGRGKLPLQGWRHRVEGRLERLFPYYAGESLARLQRSLADQARREGISLDTLVTRLSNDWATLDEGLRQWEVHEGVHHPVESEYTRADTIAMRREVAQEIRRAWRREPDPRREDSELTLRLSGLNIGRLPPISARFEHIEELTLAHLGLSEDPSNFLRLFPNIDTLRLHGNELTAVPVAAGEFRSLEELSLGRNPLNMNADTFAPLIGADRATGLRELQLSEVSSGSDPVASANMVAAIGRLAELPSLRELVWSDNLHFTPQELEAITALPGLQALDLVRCGLRLDEQGSAFLRAATALEDLRLSGNNCRELPDLPELAHLKELELANAGLDRVPALALALLARPSSDPIFLDLKGNRISNIQDDLIPALGNMPKTNTLGLWLEDNPLPSAQIRALRALDPEAFRYTVDDWLRDFPDLKSALEVARDDAGGRRFIDWFCGAIRDADADQPGGLALGDRQRAAGILQYYTGYPDLYTELSGRIADFDQQLAQLRTRLQARVLDRQTPDVAELELHFLMFGSVQRARLEPQGIHFARFLTNHDDYWGQVLSGRYPELVQRRAAMTREGFINWLSDAQDTFNSNDQTPRVGELAWRPYLGLMSRDWLDGLAIWDTVEENLVDAFSEPVDPSHWPQVLLDNLAQPDADLPSALESITQPTGTMWYRVRLEAVADVNWAAGEPVTLTEDQLRRTMAIYRSVKSREVEAMVHRITTGLVTPWWSLRPQ</sequence>
<dbReference type="SUPFAM" id="SSF52058">
    <property type="entry name" value="L domain-like"/>
    <property type="match status" value="1"/>
</dbReference>
<keyword evidence="1" id="KW-0732">Signal</keyword>
<evidence type="ECO:0000256" key="1">
    <source>
        <dbReference type="ARBA" id="ARBA00022729"/>
    </source>
</evidence>
<reference evidence="3 4" key="1">
    <citation type="journal article" date="2018" name="Front. Microbiol.">
        <title>Pseudomonas rhizophila S211, a New Plant Growth-Promoting Rhizobacterium with Potential in Pesticide-Bioremediation.</title>
        <authorList>
            <person name="Hassen W."/>
            <person name="Neifar M."/>
            <person name="Cherif H."/>
            <person name="Najjari A."/>
            <person name="Chouchane H."/>
            <person name="Driouich R.C."/>
            <person name="Salah A."/>
            <person name="Naili F."/>
            <person name="Mosbah A."/>
            <person name="Souissi Y."/>
            <person name="Raddadi N."/>
            <person name="Ouzari H.I."/>
            <person name="Fava F."/>
            <person name="Cherif A."/>
        </authorList>
    </citation>
    <scope>NUCLEOTIDE SEQUENCE [LARGE SCALE GENOMIC DNA]</scope>
    <source>
        <strain evidence="3 4">S211</strain>
    </source>
</reference>
<dbReference type="InterPro" id="IPR001611">
    <property type="entry name" value="Leu-rich_rpt"/>
</dbReference>
<dbReference type="EMBL" id="CP024081">
    <property type="protein sequence ID" value="AVU76968.1"/>
    <property type="molecule type" value="Genomic_DNA"/>
</dbReference>
<organism evidence="3 4">
    <name type="scientific">Pseudomonas rhizophila</name>
    <dbReference type="NCBI Taxonomy" id="2045200"/>
    <lineage>
        <taxon>Bacteria</taxon>
        <taxon>Pseudomonadati</taxon>
        <taxon>Pseudomonadota</taxon>
        <taxon>Gammaproteobacteria</taxon>
        <taxon>Pseudomonadales</taxon>
        <taxon>Pseudomonadaceae</taxon>
        <taxon>Pseudomonas</taxon>
    </lineage>
</organism>
<feature type="domain" description="Dermonecrotic toxin N-terminal" evidence="2">
    <location>
        <begin position="97"/>
        <end position="310"/>
    </location>
</feature>
<protein>
    <recommendedName>
        <fullName evidence="2">Dermonecrotic toxin N-terminal domain-containing protein</fullName>
    </recommendedName>
</protein>
<dbReference type="InterPro" id="IPR046673">
    <property type="entry name" value="ToxA_N"/>
</dbReference>
<dbReference type="PANTHER" id="PTHR24373">
    <property type="entry name" value="SLIT RELATED LEUCINE-RICH REPEAT NEURONAL PROTEIN"/>
    <property type="match status" value="1"/>
</dbReference>
<dbReference type="Pfam" id="PF20178">
    <property type="entry name" value="ToxA_N"/>
    <property type="match status" value="1"/>
</dbReference>
<evidence type="ECO:0000313" key="4">
    <source>
        <dbReference type="Proteomes" id="UP000241936"/>
    </source>
</evidence>
<dbReference type="Gene3D" id="3.80.10.10">
    <property type="entry name" value="Ribonuclease Inhibitor"/>
    <property type="match status" value="2"/>
</dbReference>
<dbReference type="Proteomes" id="UP000241936">
    <property type="component" value="Chromosome"/>
</dbReference>
<gene>
    <name evidence="3" type="ORF">CRX69_17855</name>
</gene>
<accession>A0ABM6UHP6</accession>
<dbReference type="PANTHER" id="PTHR24373:SF378">
    <property type="entry name" value="FI03225P-RELATED"/>
    <property type="match status" value="1"/>
</dbReference>
<dbReference type="PROSITE" id="PS51450">
    <property type="entry name" value="LRR"/>
    <property type="match status" value="1"/>
</dbReference>
<keyword evidence="4" id="KW-1185">Reference proteome</keyword>
<proteinExistence type="predicted"/>
<dbReference type="InterPro" id="IPR032675">
    <property type="entry name" value="LRR_dom_sf"/>
</dbReference>
<evidence type="ECO:0000259" key="2">
    <source>
        <dbReference type="Pfam" id="PF20178"/>
    </source>
</evidence>